<keyword evidence="4" id="KW-1185">Reference proteome</keyword>
<dbReference type="InterPro" id="IPR006680">
    <property type="entry name" value="Amidohydro-rel"/>
</dbReference>
<dbReference type="PANTHER" id="PTHR21240:SF28">
    <property type="entry name" value="ISO-OROTATE DECARBOXYLASE (EUROFUNG)"/>
    <property type="match status" value="1"/>
</dbReference>
<gene>
    <name evidence="3" type="ORF">MLD63_11810</name>
</gene>
<dbReference type="PANTHER" id="PTHR21240">
    <property type="entry name" value="2-AMINO-3-CARBOXYLMUCONATE-6-SEMIALDEHYDE DECARBOXYLASE"/>
    <property type="match status" value="1"/>
</dbReference>
<dbReference type="RefSeq" id="WP_255330123.1">
    <property type="nucleotide sequence ID" value="NZ_JAKZEU010000004.1"/>
</dbReference>
<feature type="domain" description="Amidohydrolase-related" evidence="2">
    <location>
        <begin position="4"/>
        <end position="336"/>
    </location>
</feature>
<accession>A0ABT1MSK3</accession>
<dbReference type="EMBL" id="JAKZEU010000004">
    <property type="protein sequence ID" value="MCQ0971109.1"/>
    <property type="molecule type" value="Genomic_DNA"/>
</dbReference>
<reference evidence="3 4" key="1">
    <citation type="submission" date="2022-03" db="EMBL/GenBank/DDBJ databases">
        <authorList>
            <person name="He Y."/>
        </authorList>
    </citation>
    <scope>NUCLEOTIDE SEQUENCE [LARGE SCALE GENOMIC DNA]</scope>
    <source>
        <strain evidence="3 4">TK19116</strain>
    </source>
</reference>
<dbReference type="SUPFAM" id="SSF51556">
    <property type="entry name" value="Metallo-dependent hydrolases"/>
    <property type="match status" value="1"/>
</dbReference>
<dbReference type="Gene3D" id="3.20.20.140">
    <property type="entry name" value="Metal-dependent hydrolases"/>
    <property type="match status" value="1"/>
</dbReference>
<evidence type="ECO:0000259" key="2">
    <source>
        <dbReference type="Pfam" id="PF04909"/>
    </source>
</evidence>
<sequence>MKKIDMFNHIWPQPFYQALIGHIGTMTDITKRSGDVPMMTDLDRRFQVMDMFGEGYQQVLSLASPPLELLAGPDKAVELARIGTDSMAELCQKYPDRFPAFIGTAPMGDPEAAVAESRHAIEAGASGMQIFTNVGGKPLDRPEFDPFFAYMAEVGKPVWMHPARGANFTDYLAEEKSEYEIWWTFGWPYETSAAMARMVFSGLFDKHPGLKVITHHAGGMIPFFEGRVGPGWDQMGKRTSDRDLKAEVLDKLQRPHLEYFKEFYADTASFGSQKAIEHAIEFFGEDRVIFASDAPFDPEGGPKYIRDTIEIIERMDISDDLRAKIFHRNAETLLGLAA</sequence>
<evidence type="ECO:0000313" key="4">
    <source>
        <dbReference type="Proteomes" id="UP001203945"/>
    </source>
</evidence>
<keyword evidence="1" id="KW-0456">Lyase</keyword>
<organism evidence="3 4">
    <name type="scientific">Paracoccus albicereus</name>
    <dbReference type="NCBI Taxonomy" id="2922394"/>
    <lineage>
        <taxon>Bacteria</taxon>
        <taxon>Pseudomonadati</taxon>
        <taxon>Pseudomonadota</taxon>
        <taxon>Alphaproteobacteria</taxon>
        <taxon>Rhodobacterales</taxon>
        <taxon>Paracoccaceae</taxon>
        <taxon>Paracoccus</taxon>
    </lineage>
</organism>
<dbReference type="Pfam" id="PF04909">
    <property type="entry name" value="Amidohydro_2"/>
    <property type="match status" value="1"/>
</dbReference>
<proteinExistence type="predicted"/>
<evidence type="ECO:0000313" key="3">
    <source>
        <dbReference type="EMBL" id="MCQ0971109.1"/>
    </source>
</evidence>
<evidence type="ECO:0000256" key="1">
    <source>
        <dbReference type="ARBA" id="ARBA00023239"/>
    </source>
</evidence>
<dbReference type="InterPro" id="IPR032465">
    <property type="entry name" value="ACMSD"/>
</dbReference>
<protein>
    <submittedName>
        <fullName evidence="3">Amidohydrolase</fullName>
    </submittedName>
</protein>
<dbReference type="InterPro" id="IPR032466">
    <property type="entry name" value="Metal_Hydrolase"/>
</dbReference>
<comment type="caution">
    <text evidence="3">The sequence shown here is derived from an EMBL/GenBank/DDBJ whole genome shotgun (WGS) entry which is preliminary data.</text>
</comment>
<dbReference type="Proteomes" id="UP001203945">
    <property type="component" value="Unassembled WGS sequence"/>
</dbReference>
<name>A0ABT1MSK3_9RHOB</name>